<reference evidence="1 2" key="1">
    <citation type="journal article" date="2016" name="Nat. Commun.">
        <title>Thousands of microbial genomes shed light on interconnected biogeochemical processes in an aquifer system.</title>
        <authorList>
            <person name="Anantharaman K."/>
            <person name="Brown C.T."/>
            <person name="Hug L.A."/>
            <person name="Sharon I."/>
            <person name="Castelle C.J."/>
            <person name="Probst A.J."/>
            <person name="Thomas B.C."/>
            <person name="Singh A."/>
            <person name="Wilkins M.J."/>
            <person name="Karaoz U."/>
            <person name="Brodie E.L."/>
            <person name="Williams K.H."/>
            <person name="Hubbard S.S."/>
            <person name="Banfield J.F."/>
        </authorList>
    </citation>
    <scope>NUCLEOTIDE SEQUENCE [LARGE SCALE GENOMIC DNA]</scope>
</reference>
<dbReference type="AlphaFoldDB" id="A0A1F4UH26"/>
<dbReference type="EMBL" id="MEUN01000073">
    <property type="protein sequence ID" value="OGC44244.1"/>
    <property type="molecule type" value="Genomic_DNA"/>
</dbReference>
<organism evidence="1 2">
    <name type="scientific">candidate division WS6 bacterium RIFOXYB1_FULL_33_14</name>
    <dbReference type="NCBI Taxonomy" id="1817896"/>
    <lineage>
        <taxon>Bacteria</taxon>
        <taxon>Candidatus Dojkabacteria</taxon>
    </lineage>
</organism>
<evidence type="ECO:0000313" key="1">
    <source>
        <dbReference type="EMBL" id="OGC44244.1"/>
    </source>
</evidence>
<sequence>MEKPLKKNNLNEKKQFYIETIAKFCDKCGLPYSESDLEIIQDTNISSIIHFSCSNCKSNHIATYIKPIGISNRMPINTDLEIEEIGKFATKKETSVEEILEVYLYLKNKNKVVI</sequence>
<dbReference type="Proteomes" id="UP000177434">
    <property type="component" value="Unassembled WGS sequence"/>
</dbReference>
<protein>
    <submittedName>
        <fullName evidence="1">Uncharacterized protein</fullName>
    </submittedName>
</protein>
<proteinExistence type="predicted"/>
<evidence type="ECO:0000313" key="2">
    <source>
        <dbReference type="Proteomes" id="UP000177434"/>
    </source>
</evidence>
<name>A0A1F4UH26_9BACT</name>
<accession>A0A1F4UH26</accession>
<gene>
    <name evidence="1" type="ORF">A2400_00705</name>
</gene>
<comment type="caution">
    <text evidence="1">The sequence shown here is derived from an EMBL/GenBank/DDBJ whole genome shotgun (WGS) entry which is preliminary data.</text>
</comment>